<dbReference type="InterPro" id="IPR035965">
    <property type="entry name" value="PAS-like_dom_sf"/>
</dbReference>
<dbReference type="GO" id="GO:0052621">
    <property type="term" value="F:diguanylate cyclase activity"/>
    <property type="evidence" value="ECO:0007669"/>
    <property type="project" value="TreeGrafter"/>
</dbReference>
<dbReference type="InterPro" id="IPR000014">
    <property type="entry name" value="PAS"/>
</dbReference>
<organism evidence="4 5">
    <name type="scientific">Sporosarcina newyorkensis</name>
    <dbReference type="NCBI Taxonomy" id="759851"/>
    <lineage>
        <taxon>Bacteria</taxon>
        <taxon>Bacillati</taxon>
        <taxon>Bacillota</taxon>
        <taxon>Bacilli</taxon>
        <taxon>Bacillales</taxon>
        <taxon>Caryophanaceae</taxon>
        <taxon>Sporosarcina</taxon>
    </lineage>
</organism>
<dbReference type="EMBL" id="FUYJ01000012">
    <property type="protein sequence ID" value="SKB07168.1"/>
    <property type="molecule type" value="Genomic_DNA"/>
</dbReference>
<dbReference type="Proteomes" id="UP000190042">
    <property type="component" value="Unassembled WGS sequence"/>
</dbReference>
<evidence type="ECO:0000259" key="2">
    <source>
        <dbReference type="PROSITE" id="PS50112"/>
    </source>
</evidence>
<dbReference type="SUPFAM" id="SSF55073">
    <property type="entry name" value="Nucleotide cyclase"/>
    <property type="match status" value="1"/>
</dbReference>
<feature type="domain" description="PAS" evidence="2">
    <location>
        <begin position="1"/>
        <end position="49"/>
    </location>
</feature>
<keyword evidence="1" id="KW-0175">Coiled coil</keyword>
<dbReference type="NCBIfam" id="TIGR00254">
    <property type="entry name" value="GGDEF"/>
    <property type="match status" value="1"/>
</dbReference>
<dbReference type="PANTHER" id="PTHR45138:SF9">
    <property type="entry name" value="DIGUANYLATE CYCLASE DGCM-RELATED"/>
    <property type="match status" value="1"/>
</dbReference>
<dbReference type="InterPro" id="IPR050469">
    <property type="entry name" value="Diguanylate_Cyclase"/>
</dbReference>
<dbReference type="Pfam" id="PF00990">
    <property type="entry name" value="GGDEF"/>
    <property type="match status" value="1"/>
</dbReference>
<keyword evidence="5" id="KW-1185">Reference proteome</keyword>
<dbReference type="SMART" id="SM00267">
    <property type="entry name" value="GGDEF"/>
    <property type="match status" value="1"/>
</dbReference>
<accession>A0A1T4Z032</accession>
<evidence type="ECO:0000256" key="1">
    <source>
        <dbReference type="SAM" id="Coils"/>
    </source>
</evidence>
<dbReference type="InterPro" id="IPR000160">
    <property type="entry name" value="GGDEF_dom"/>
</dbReference>
<evidence type="ECO:0000259" key="3">
    <source>
        <dbReference type="PROSITE" id="PS50887"/>
    </source>
</evidence>
<dbReference type="InterPro" id="IPR029787">
    <property type="entry name" value="Nucleotide_cyclase"/>
</dbReference>
<proteinExistence type="predicted"/>
<feature type="domain" description="GGDEF" evidence="3">
    <location>
        <begin position="195"/>
        <end position="323"/>
    </location>
</feature>
<dbReference type="AlphaFoldDB" id="A0A1T4Z032"/>
<dbReference type="FunFam" id="3.30.70.270:FF:000001">
    <property type="entry name" value="Diguanylate cyclase domain protein"/>
    <property type="match status" value="1"/>
</dbReference>
<protein>
    <submittedName>
        <fullName evidence="4">PAS domain S-box-containing protein/diguanylate cyclase (GGDEF) domain-containing protein</fullName>
    </submittedName>
</protein>
<dbReference type="GO" id="GO:1902201">
    <property type="term" value="P:negative regulation of bacterial-type flagellum-dependent cell motility"/>
    <property type="evidence" value="ECO:0007669"/>
    <property type="project" value="TreeGrafter"/>
</dbReference>
<dbReference type="GO" id="GO:0043709">
    <property type="term" value="P:cell adhesion involved in single-species biofilm formation"/>
    <property type="evidence" value="ECO:0007669"/>
    <property type="project" value="TreeGrafter"/>
</dbReference>
<dbReference type="InterPro" id="IPR043128">
    <property type="entry name" value="Rev_trsase/Diguanyl_cyclase"/>
</dbReference>
<dbReference type="NCBIfam" id="TIGR00229">
    <property type="entry name" value="sensory_box"/>
    <property type="match status" value="1"/>
</dbReference>
<name>A0A1T4Z032_9BACL</name>
<dbReference type="CDD" id="cd00130">
    <property type="entry name" value="PAS"/>
    <property type="match status" value="1"/>
</dbReference>
<reference evidence="5" key="1">
    <citation type="submission" date="2017-02" db="EMBL/GenBank/DDBJ databases">
        <authorList>
            <person name="Varghese N."/>
            <person name="Submissions S."/>
        </authorList>
    </citation>
    <scope>NUCLEOTIDE SEQUENCE [LARGE SCALE GENOMIC DNA]</scope>
    <source>
        <strain evidence="5">DSM 23966</strain>
    </source>
</reference>
<dbReference type="CDD" id="cd01949">
    <property type="entry name" value="GGDEF"/>
    <property type="match status" value="1"/>
</dbReference>
<dbReference type="Gene3D" id="3.30.450.20">
    <property type="entry name" value="PAS domain"/>
    <property type="match status" value="1"/>
</dbReference>
<dbReference type="PROSITE" id="PS50112">
    <property type="entry name" value="PAS"/>
    <property type="match status" value="1"/>
</dbReference>
<evidence type="ECO:0000313" key="4">
    <source>
        <dbReference type="EMBL" id="SKB07168.1"/>
    </source>
</evidence>
<evidence type="ECO:0000313" key="5">
    <source>
        <dbReference type="Proteomes" id="UP000190042"/>
    </source>
</evidence>
<dbReference type="GO" id="GO:0005886">
    <property type="term" value="C:plasma membrane"/>
    <property type="evidence" value="ECO:0007669"/>
    <property type="project" value="TreeGrafter"/>
</dbReference>
<gene>
    <name evidence="4" type="ORF">SAMN04244570_0322</name>
</gene>
<dbReference type="RefSeq" id="WP_009498818.1">
    <property type="nucleotide sequence ID" value="NZ_FUYJ01000012.1"/>
</dbReference>
<dbReference type="PROSITE" id="PS50887">
    <property type="entry name" value="GGDEF"/>
    <property type="match status" value="1"/>
</dbReference>
<sequence length="327" mass="37817">MDEQLNVAPCGYLSLDDEGAILEINETLLGLLGYNFHEVQGRHINLILPIASRSFYQLYFYPMIRLQNKVEEMYISLKSKTEQDIPILLNAFRNERDGKMFNDCVCVPMKRRYEYEQALLAVKRETDTRNKMKKKQIAELDLLRHELESKQNELLELNKKLQKLAVTDELTDLKNRRSLQENLSLNVTLHSERFQTLSLLLIDIDYFKNINDNFGHMMGDNVLRELGKILKDESRKDDIAARYGGEEFALILPNTNKSEALKIAERIRSRVEKANWDMPNITISIGVATSLSGDTENTLQSRADRALYVSKNRGRNQVTHANDLVHK</sequence>
<dbReference type="PANTHER" id="PTHR45138">
    <property type="entry name" value="REGULATORY COMPONENTS OF SENSORY TRANSDUCTION SYSTEM"/>
    <property type="match status" value="1"/>
</dbReference>
<dbReference type="SUPFAM" id="SSF55785">
    <property type="entry name" value="PYP-like sensor domain (PAS domain)"/>
    <property type="match status" value="1"/>
</dbReference>
<dbReference type="Gene3D" id="3.30.70.270">
    <property type="match status" value="1"/>
</dbReference>
<feature type="coiled-coil region" evidence="1">
    <location>
        <begin position="130"/>
        <end position="167"/>
    </location>
</feature>